<dbReference type="GeneID" id="5128219"/>
<dbReference type="AlphaFoldDB" id="A5DFR4"/>
<dbReference type="KEGG" id="pgu:PGUG_02115"/>
<sequence length="165" mass="17720">MFVIRTLPRLCTYITIDTKDYFPPFLFFLFSFLNPFFWECFLLNFISSDKLSSPSPISRDTAVPASTPNFSILAKSFREASAAASSPNFSARLIFFCNNSTANFFLSSGDKTFFSGLLSFCSSSSIAVFSLAGSAAASSATSSSLSSSSGLVASLSPAVEFSPPF</sequence>
<gene>
    <name evidence="2" type="ORF">PGUG_02115</name>
</gene>
<dbReference type="VEuPathDB" id="FungiDB:PGUG_02115"/>
<keyword evidence="1" id="KW-1133">Transmembrane helix</keyword>
<name>A5DFR4_PICGU</name>
<protein>
    <submittedName>
        <fullName evidence="2">Uncharacterized protein</fullName>
    </submittedName>
</protein>
<evidence type="ECO:0000256" key="1">
    <source>
        <dbReference type="SAM" id="Phobius"/>
    </source>
</evidence>
<accession>A5DFR4</accession>
<keyword evidence="3" id="KW-1185">Reference proteome</keyword>
<dbReference type="InParanoid" id="A5DFR4"/>
<dbReference type="EMBL" id="CH408156">
    <property type="protein sequence ID" value="EDK38017.2"/>
    <property type="molecule type" value="Genomic_DNA"/>
</dbReference>
<feature type="transmembrane region" description="Helical" evidence="1">
    <location>
        <begin position="25"/>
        <end position="46"/>
    </location>
</feature>
<proteinExistence type="predicted"/>
<reference evidence="2 3" key="1">
    <citation type="journal article" date="2009" name="Nature">
        <title>Evolution of pathogenicity and sexual reproduction in eight Candida genomes.</title>
        <authorList>
            <person name="Butler G."/>
            <person name="Rasmussen M.D."/>
            <person name="Lin M.F."/>
            <person name="Santos M.A."/>
            <person name="Sakthikumar S."/>
            <person name="Munro C.A."/>
            <person name="Rheinbay E."/>
            <person name="Grabherr M."/>
            <person name="Forche A."/>
            <person name="Reedy J.L."/>
            <person name="Agrafioti I."/>
            <person name="Arnaud M.B."/>
            <person name="Bates S."/>
            <person name="Brown A.J."/>
            <person name="Brunke S."/>
            <person name="Costanzo M.C."/>
            <person name="Fitzpatrick D.A."/>
            <person name="de Groot P.W."/>
            <person name="Harris D."/>
            <person name="Hoyer L.L."/>
            <person name="Hube B."/>
            <person name="Klis F.M."/>
            <person name="Kodira C."/>
            <person name="Lennard N."/>
            <person name="Logue M.E."/>
            <person name="Martin R."/>
            <person name="Neiman A.M."/>
            <person name="Nikolaou E."/>
            <person name="Quail M.A."/>
            <person name="Quinn J."/>
            <person name="Santos M.C."/>
            <person name="Schmitzberger F.F."/>
            <person name="Sherlock G."/>
            <person name="Shah P."/>
            <person name="Silverstein K.A."/>
            <person name="Skrzypek M.S."/>
            <person name="Soll D."/>
            <person name="Staggs R."/>
            <person name="Stansfield I."/>
            <person name="Stumpf M.P."/>
            <person name="Sudbery P.E."/>
            <person name="Srikantha T."/>
            <person name="Zeng Q."/>
            <person name="Berman J."/>
            <person name="Berriman M."/>
            <person name="Heitman J."/>
            <person name="Gow N.A."/>
            <person name="Lorenz M.C."/>
            <person name="Birren B.W."/>
            <person name="Kellis M."/>
            <person name="Cuomo C.A."/>
        </authorList>
    </citation>
    <scope>NUCLEOTIDE SEQUENCE [LARGE SCALE GENOMIC DNA]</scope>
    <source>
        <strain evidence="3">ATCC 6260 / CBS 566 / DSM 6381 / JCM 1539 / NBRC 10279 / NRRL Y-324</strain>
    </source>
</reference>
<dbReference type="HOGENOM" id="CLU_1611399_0_0_1"/>
<dbReference type="RefSeq" id="XP_001486444.2">
    <property type="nucleotide sequence ID" value="XM_001486394.1"/>
</dbReference>
<evidence type="ECO:0000313" key="2">
    <source>
        <dbReference type="EMBL" id="EDK38017.2"/>
    </source>
</evidence>
<keyword evidence="1" id="KW-0472">Membrane</keyword>
<organism evidence="2 3">
    <name type="scientific">Meyerozyma guilliermondii (strain ATCC 6260 / CBS 566 / DSM 6381 / JCM 1539 / NBRC 10279 / NRRL Y-324)</name>
    <name type="common">Yeast</name>
    <name type="synonym">Candida guilliermondii</name>
    <dbReference type="NCBI Taxonomy" id="294746"/>
    <lineage>
        <taxon>Eukaryota</taxon>
        <taxon>Fungi</taxon>
        <taxon>Dikarya</taxon>
        <taxon>Ascomycota</taxon>
        <taxon>Saccharomycotina</taxon>
        <taxon>Pichiomycetes</taxon>
        <taxon>Debaryomycetaceae</taxon>
        <taxon>Meyerozyma</taxon>
    </lineage>
</organism>
<evidence type="ECO:0000313" key="3">
    <source>
        <dbReference type="Proteomes" id="UP000001997"/>
    </source>
</evidence>
<keyword evidence="1" id="KW-0812">Transmembrane</keyword>
<dbReference type="Proteomes" id="UP000001997">
    <property type="component" value="Unassembled WGS sequence"/>
</dbReference>